<proteinExistence type="predicted"/>
<organism evidence="1 2">
    <name type="scientific">Novosphingobium olei</name>
    <dbReference type="NCBI Taxonomy" id="2728851"/>
    <lineage>
        <taxon>Bacteria</taxon>
        <taxon>Pseudomonadati</taxon>
        <taxon>Pseudomonadota</taxon>
        <taxon>Alphaproteobacteria</taxon>
        <taxon>Sphingomonadales</taxon>
        <taxon>Sphingomonadaceae</taxon>
        <taxon>Novosphingobium</taxon>
    </lineage>
</organism>
<evidence type="ECO:0000313" key="2">
    <source>
        <dbReference type="Proteomes" id="UP000583556"/>
    </source>
</evidence>
<protein>
    <submittedName>
        <fullName evidence="1">Uncharacterized protein</fullName>
    </submittedName>
</protein>
<dbReference type="AlphaFoldDB" id="A0A7Y0BMB6"/>
<dbReference type="EMBL" id="JABBGM010000002">
    <property type="protein sequence ID" value="NML93116.1"/>
    <property type="molecule type" value="Genomic_DNA"/>
</dbReference>
<comment type="caution">
    <text evidence="1">The sequence shown here is derived from an EMBL/GenBank/DDBJ whole genome shotgun (WGS) entry which is preliminary data.</text>
</comment>
<keyword evidence="2" id="KW-1185">Reference proteome</keyword>
<reference evidence="1 2" key="1">
    <citation type="submission" date="2020-04" db="EMBL/GenBank/DDBJ databases">
        <title>Novosphingobium sp. TW-4 isolated from soil.</title>
        <authorList>
            <person name="Dahal R.H."/>
            <person name="Chaudhary D.K."/>
        </authorList>
    </citation>
    <scope>NUCLEOTIDE SEQUENCE [LARGE SCALE GENOMIC DNA]</scope>
    <source>
        <strain evidence="1 2">TW-4</strain>
    </source>
</reference>
<sequence>MEVFALCAVVLLLICAMGMGLEAYKRRMDLREKEVELLAARTAEKAAQYAAGAERLEQRVRVLERIATDRAAQLAEAIDRVGDHAGEHNPALAGQIEALREARAN</sequence>
<evidence type="ECO:0000313" key="1">
    <source>
        <dbReference type="EMBL" id="NML93116.1"/>
    </source>
</evidence>
<name>A0A7Y0BMB6_9SPHN</name>
<gene>
    <name evidence="1" type="ORF">HHL27_05470</name>
</gene>
<accession>A0A7Y0BMB6</accession>
<dbReference type="Proteomes" id="UP000583556">
    <property type="component" value="Unassembled WGS sequence"/>
</dbReference>